<sequence>MRFLLIAAATLILTVGPGIRAWSSSEEDPWMRGTVEWSKPIKKTRTRRGVDGFVGGLIAHNTSRPAFPIEGFV</sequence>
<evidence type="ECO:0000313" key="1">
    <source>
        <dbReference type="EMBL" id="ABM78028.1"/>
    </source>
</evidence>
<name>A2C968_PROM3</name>
<reference evidence="1 2" key="1">
    <citation type="journal article" date="2007" name="PLoS Genet.">
        <title>Patterns and implications of gene gain and loss in the evolution of Prochlorococcus.</title>
        <authorList>
            <person name="Kettler G.C."/>
            <person name="Martiny A.C."/>
            <person name="Huang K."/>
            <person name="Zucker J."/>
            <person name="Coleman M.L."/>
            <person name="Rodrigue S."/>
            <person name="Chen F."/>
            <person name="Lapidus A."/>
            <person name="Ferriera S."/>
            <person name="Johnson J."/>
            <person name="Steglich C."/>
            <person name="Church G.M."/>
            <person name="Richardson P."/>
            <person name="Chisholm S.W."/>
        </authorList>
    </citation>
    <scope>NUCLEOTIDE SEQUENCE [LARGE SCALE GENOMIC DNA]</scope>
    <source>
        <strain evidence="1 2">MIT 9303</strain>
    </source>
</reference>
<dbReference type="BioCyc" id="PMAR59922:G1G80-1113-MONOMER"/>
<accession>A2C968</accession>
<dbReference type="KEGG" id="pmf:P9303_12811"/>
<dbReference type="AlphaFoldDB" id="A2C968"/>
<proteinExistence type="predicted"/>
<dbReference type="HOGENOM" id="CLU_2701826_0_0_3"/>
<gene>
    <name evidence="1" type="ordered locus">P9303_12811</name>
</gene>
<organism evidence="1 2">
    <name type="scientific">Prochlorococcus marinus (strain MIT 9303)</name>
    <dbReference type="NCBI Taxonomy" id="59922"/>
    <lineage>
        <taxon>Bacteria</taxon>
        <taxon>Bacillati</taxon>
        <taxon>Cyanobacteriota</taxon>
        <taxon>Cyanophyceae</taxon>
        <taxon>Synechococcales</taxon>
        <taxon>Prochlorococcaceae</taxon>
        <taxon>Prochlorococcus</taxon>
    </lineage>
</organism>
<dbReference type="Proteomes" id="UP000002274">
    <property type="component" value="Chromosome"/>
</dbReference>
<protein>
    <submittedName>
        <fullName evidence="1">Uncharacterized protein</fullName>
    </submittedName>
</protein>
<evidence type="ECO:0000313" key="2">
    <source>
        <dbReference type="Proteomes" id="UP000002274"/>
    </source>
</evidence>
<dbReference type="EMBL" id="CP000554">
    <property type="protein sequence ID" value="ABM78028.1"/>
    <property type="molecule type" value="Genomic_DNA"/>
</dbReference>